<feature type="compositionally biased region" description="Basic residues" evidence="1">
    <location>
        <begin position="226"/>
        <end position="236"/>
    </location>
</feature>
<dbReference type="PANTHER" id="PTHR10623">
    <property type="entry name" value="MICROTUBULE-ASSOCIATED PROTEIN RP/EB FAMILY MEMBER"/>
    <property type="match status" value="1"/>
</dbReference>
<dbReference type="InterPro" id="IPR027328">
    <property type="entry name" value="MAPRE"/>
</dbReference>
<feature type="domain" description="Calponin-homology (CH)" evidence="3">
    <location>
        <begin position="35"/>
        <end position="139"/>
    </location>
</feature>
<dbReference type="GO" id="GO:0008017">
    <property type="term" value="F:microtubule binding"/>
    <property type="evidence" value="ECO:0007669"/>
    <property type="project" value="InterPro"/>
</dbReference>
<reference evidence="5" key="1">
    <citation type="submission" date="2015-09" db="EMBL/GenBank/DDBJ databases">
        <authorList>
            <consortium name="Pathogen Informatics"/>
        </authorList>
    </citation>
    <scope>NUCLEOTIDE SEQUENCE [LARGE SCALE GENOMIC DNA]</scope>
    <source>
        <strain evidence="5">Lake Konstanz</strain>
    </source>
</reference>
<sequence length="530" mass="57519">MTPNIFSFHFSVLRLVHIVLYLLSLTNKKKRMKRATTENEIVRWFSVVLSDPSLQRIDEFKNGAHLVQLIHSMNPLAFDLSRVDFIAKTAYHYEKNFKLLQEFMPKEILPATFVVERLMEGDRQRDLFGFCSYVKSNYDIWKSQIVTHNGRFPKKEMYGEYVLLPPNKSRAGSAGSVTAGSANNGVGGGAEVSSTKAGTSPHPQISGELIRGAQEAYDPAAERNRAKERRKQLLRPRRGDGPNDSETHSVRSGSTAKSILSAFSHPLTTATAAPTTAVLTKFVGAQSLAHPSCIENWAQQVQTPTRGSSPTDGTNSPTAPPPSSAALSHGVNGAAGADAFTPPPEFAPLANPPTFTQNGTTAAPNAPSTPPTTAEASQQLRYNMNFFGCLKTLRPWSIIDEPSSPLVVCSESVNQVGSSPKVDTRFFNAFVTQLGAMNLAEILDVDGEGVASAEFVPLEELIRRRQQKHKDKEANSSLAPAGPQPIAPRRYPQAAGSPSESTVSMGPSTRASTSTAEDAWDTFDYLVMKA</sequence>
<feature type="region of interest" description="Disordered" evidence="1">
    <location>
        <begin position="301"/>
        <end position="376"/>
    </location>
</feature>
<feature type="compositionally biased region" description="Low complexity" evidence="1">
    <location>
        <begin position="360"/>
        <end position="376"/>
    </location>
</feature>
<dbReference type="Gene3D" id="1.10.418.10">
    <property type="entry name" value="Calponin-like domain"/>
    <property type="match status" value="1"/>
</dbReference>
<feature type="region of interest" description="Disordered" evidence="1">
    <location>
        <begin position="172"/>
        <end position="253"/>
    </location>
</feature>
<keyword evidence="2" id="KW-0732">Signal</keyword>
<dbReference type="OrthoDB" id="2119228at2759"/>
<dbReference type="InterPro" id="IPR036872">
    <property type="entry name" value="CH_dom_sf"/>
</dbReference>
<gene>
    <name evidence="4" type="ORF">BSAL_16745</name>
</gene>
<name>A0A0S4JAY5_BODSA</name>
<evidence type="ECO:0000313" key="5">
    <source>
        <dbReference type="Proteomes" id="UP000051952"/>
    </source>
</evidence>
<feature type="compositionally biased region" description="Polar residues" evidence="1">
    <location>
        <begin position="301"/>
        <end position="315"/>
    </location>
</feature>
<accession>A0A0S4JAY5</accession>
<dbReference type="SUPFAM" id="SSF47576">
    <property type="entry name" value="Calponin-homology domain, CH-domain"/>
    <property type="match status" value="1"/>
</dbReference>
<feature type="chain" id="PRO_5006622134" description="Calponin-homology (CH) domain-containing protein" evidence="2">
    <location>
        <begin position="25"/>
        <end position="530"/>
    </location>
</feature>
<evidence type="ECO:0000256" key="1">
    <source>
        <dbReference type="SAM" id="MobiDB-lite"/>
    </source>
</evidence>
<dbReference type="PROSITE" id="PS50021">
    <property type="entry name" value="CH"/>
    <property type="match status" value="1"/>
</dbReference>
<evidence type="ECO:0000259" key="3">
    <source>
        <dbReference type="PROSITE" id="PS50021"/>
    </source>
</evidence>
<proteinExistence type="predicted"/>
<evidence type="ECO:0000256" key="2">
    <source>
        <dbReference type="SAM" id="SignalP"/>
    </source>
</evidence>
<feature type="compositionally biased region" description="Basic and acidic residues" evidence="1">
    <location>
        <begin position="237"/>
        <end position="249"/>
    </location>
</feature>
<dbReference type="InterPro" id="IPR001715">
    <property type="entry name" value="CH_dom"/>
</dbReference>
<dbReference type="AlphaFoldDB" id="A0A0S4JAY5"/>
<feature type="compositionally biased region" description="Low complexity" evidence="1">
    <location>
        <begin position="172"/>
        <end position="184"/>
    </location>
</feature>
<feature type="region of interest" description="Disordered" evidence="1">
    <location>
        <begin position="466"/>
        <end position="516"/>
    </location>
</feature>
<evidence type="ECO:0000313" key="4">
    <source>
        <dbReference type="EMBL" id="CUG88679.1"/>
    </source>
</evidence>
<organism evidence="4 5">
    <name type="scientific">Bodo saltans</name>
    <name type="common">Flagellated protozoan</name>
    <dbReference type="NCBI Taxonomy" id="75058"/>
    <lineage>
        <taxon>Eukaryota</taxon>
        <taxon>Discoba</taxon>
        <taxon>Euglenozoa</taxon>
        <taxon>Kinetoplastea</taxon>
        <taxon>Metakinetoplastina</taxon>
        <taxon>Eubodonida</taxon>
        <taxon>Bodonidae</taxon>
        <taxon>Bodo</taxon>
    </lineage>
</organism>
<feature type="signal peptide" evidence="2">
    <location>
        <begin position="1"/>
        <end position="24"/>
    </location>
</feature>
<feature type="compositionally biased region" description="Polar residues" evidence="1">
    <location>
        <begin position="496"/>
        <end position="516"/>
    </location>
</feature>
<protein>
    <recommendedName>
        <fullName evidence="3">Calponin-homology (CH) domain-containing protein</fullName>
    </recommendedName>
</protein>
<dbReference type="EMBL" id="CYKH01001668">
    <property type="protein sequence ID" value="CUG88679.1"/>
    <property type="molecule type" value="Genomic_DNA"/>
</dbReference>
<dbReference type="Proteomes" id="UP000051952">
    <property type="component" value="Unassembled WGS sequence"/>
</dbReference>
<keyword evidence="5" id="KW-1185">Reference proteome</keyword>
<dbReference type="VEuPathDB" id="TriTrypDB:BSAL_16745"/>